<evidence type="ECO:0000256" key="1">
    <source>
        <dbReference type="ARBA" id="ARBA00004370"/>
    </source>
</evidence>
<comment type="similarity">
    <text evidence="2">Belongs to the transpeptidase family.</text>
</comment>
<feature type="domain" description="NTF2-like N-terminal transpeptidase" evidence="6">
    <location>
        <begin position="11"/>
        <end position="124"/>
    </location>
</feature>
<evidence type="ECO:0000259" key="6">
    <source>
        <dbReference type="Pfam" id="PF05223"/>
    </source>
</evidence>
<proteinExistence type="inferred from homology"/>
<dbReference type="InterPro" id="IPR012338">
    <property type="entry name" value="Beta-lactam/transpept-like"/>
</dbReference>
<dbReference type="SUPFAM" id="SSF54427">
    <property type="entry name" value="NTF2-like"/>
    <property type="match status" value="1"/>
</dbReference>
<evidence type="ECO:0000256" key="3">
    <source>
        <dbReference type="ARBA" id="ARBA00023136"/>
    </source>
</evidence>
<reference evidence="8" key="1">
    <citation type="journal article" date="2019" name="Int. J. Syst. Evol. Microbiol.">
        <title>The Global Catalogue of Microorganisms (GCM) 10K type strain sequencing project: providing services to taxonomists for standard genome sequencing and annotation.</title>
        <authorList>
            <consortium name="The Broad Institute Genomics Platform"/>
            <consortium name="The Broad Institute Genome Sequencing Center for Infectious Disease"/>
            <person name="Wu L."/>
            <person name="Ma J."/>
        </authorList>
    </citation>
    <scope>NUCLEOTIDE SEQUENCE [LARGE SCALE GENOMIC DNA]</scope>
    <source>
        <strain evidence="8">KCTC 33575</strain>
    </source>
</reference>
<feature type="domain" description="Penicillin-binding protein transpeptidase" evidence="4">
    <location>
        <begin position="326"/>
        <end position="632"/>
    </location>
</feature>
<dbReference type="PANTHER" id="PTHR30627:SF25">
    <property type="entry name" value="PENICILLIN-BINDING PROTEIN 3"/>
    <property type="match status" value="1"/>
</dbReference>
<dbReference type="InterPro" id="IPR050515">
    <property type="entry name" value="Beta-lactam/transpept"/>
</dbReference>
<gene>
    <name evidence="7" type="ORF">ACFSX4_11675</name>
</gene>
<dbReference type="Proteomes" id="UP001597519">
    <property type="component" value="Unassembled WGS sequence"/>
</dbReference>
<dbReference type="PANTHER" id="PTHR30627">
    <property type="entry name" value="PEPTIDOGLYCAN D,D-TRANSPEPTIDASE"/>
    <property type="match status" value="1"/>
</dbReference>
<dbReference type="Gene3D" id="3.10.450.100">
    <property type="entry name" value="NTF2-like, domain 1"/>
    <property type="match status" value="1"/>
</dbReference>
<evidence type="ECO:0000313" key="8">
    <source>
        <dbReference type="Proteomes" id="UP001597519"/>
    </source>
</evidence>
<dbReference type="InterPro" id="IPR032710">
    <property type="entry name" value="NTF2-like_dom_sf"/>
</dbReference>
<organism evidence="7 8">
    <name type="scientific">Corticicoccus populi</name>
    <dbReference type="NCBI Taxonomy" id="1812821"/>
    <lineage>
        <taxon>Bacteria</taxon>
        <taxon>Bacillati</taxon>
        <taxon>Bacillota</taxon>
        <taxon>Bacilli</taxon>
        <taxon>Bacillales</taxon>
        <taxon>Staphylococcaceae</taxon>
        <taxon>Corticicoccus</taxon>
    </lineage>
</organism>
<protein>
    <submittedName>
        <fullName evidence="7">Penicillin-binding transpeptidase domain-containing protein</fullName>
    </submittedName>
</protein>
<dbReference type="InterPro" id="IPR001460">
    <property type="entry name" value="PCN-bd_Tpept"/>
</dbReference>
<dbReference type="Pfam" id="PF05223">
    <property type="entry name" value="MecA_N"/>
    <property type="match status" value="1"/>
</dbReference>
<dbReference type="Gene3D" id="3.40.710.10">
    <property type="entry name" value="DD-peptidase/beta-lactamase superfamily"/>
    <property type="match status" value="1"/>
</dbReference>
<feature type="domain" description="Penicillin-binding protein dimerisation" evidence="5">
    <location>
        <begin position="133"/>
        <end position="291"/>
    </location>
</feature>
<dbReference type="Gene3D" id="3.90.1310.10">
    <property type="entry name" value="Penicillin-binding protein 2a (Domain 2)"/>
    <property type="match status" value="1"/>
</dbReference>
<comment type="caution">
    <text evidence="7">The sequence shown here is derived from an EMBL/GenBank/DDBJ whole genome shotgun (WGS) entry which is preliminary data.</text>
</comment>
<dbReference type="Pfam" id="PF03717">
    <property type="entry name" value="PBP_dimer"/>
    <property type="match status" value="1"/>
</dbReference>
<accession>A0ABW5WXX3</accession>
<sequence length="643" mass="71823">MWYFSGSDESEAVEAFTASFDSENFGEIYNQLSESEKAQYTEEDTTERYEKIYSDLEVESVELGELTLDEAASSEDTKVYQGDFHLSSFYGELDKTMEVVFSEADDGWHVNWSPDLIIPGLEGHTIDFNFTQGVRGEILDNAGEPLAFNGHKEVVGYTAGDITEEELTGLSDALEISEENLSDTFNAEWVEDGMFVPLKEAHRFSESDKSVFSESSLQIQEQPSREYTLEEDAFHLIGYVGEITADELENMEGRMPGDIVGKRGLEQLYDERLQPDAGYTISLIDEYDRESEVLFQEDAADGEDLTLTIDGNLQSVIYDALEEDSGASVAMKPDNGDLLAAVSYPSPSPYDFMFGLSQADFEEMDTDESYPLLNKFHRATSPGSTQKILTSLVALNTEGFDRDSEREISGRGWQLDESWGGYSVNRYHVEDGMFDLDRAITSSDNIYFAQTALDLGAERFTEGMEALGIGEEYDTDYPIYTSQVANEGSIDRDILLADTAYGQGELMISPIQITAIYSGVVNGGNIYVPHVLEESEDEIQVENIADADDLNYLESAMRSVVTDYHADDTDRDYASFAGKTGTSENKVSQETRGSETGWFIGYDQDTKDMMLSLYVEDVEDRGMSEYSAGKFAEIQDAYREQSE</sequence>
<dbReference type="Pfam" id="PF00905">
    <property type="entry name" value="Transpeptidase"/>
    <property type="match status" value="1"/>
</dbReference>
<evidence type="ECO:0000259" key="5">
    <source>
        <dbReference type="Pfam" id="PF03717"/>
    </source>
</evidence>
<name>A0ABW5WXX3_9STAP</name>
<dbReference type="Gene3D" id="3.30.1390.30">
    <property type="entry name" value="Penicillin-binding protein 2a, domain 3"/>
    <property type="match status" value="1"/>
</dbReference>
<dbReference type="InterPro" id="IPR005311">
    <property type="entry name" value="PBP_dimer"/>
</dbReference>
<dbReference type="RefSeq" id="WP_377775387.1">
    <property type="nucleotide sequence ID" value="NZ_JBHUOQ010000004.1"/>
</dbReference>
<evidence type="ECO:0000259" key="4">
    <source>
        <dbReference type="Pfam" id="PF00905"/>
    </source>
</evidence>
<evidence type="ECO:0000313" key="7">
    <source>
        <dbReference type="EMBL" id="MFD2831123.1"/>
    </source>
</evidence>
<dbReference type="EMBL" id="JBHUOQ010000004">
    <property type="protein sequence ID" value="MFD2831123.1"/>
    <property type="molecule type" value="Genomic_DNA"/>
</dbReference>
<dbReference type="InterPro" id="IPR007887">
    <property type="entry name" value="MecA_N"/>
</dbReference>
<keyword evidence="3" id="KW-0472">Membrane</keyword>
<dbReference type="SUPFAM" id="SSF56519">
    <property type="entry name" value="Penicillin binding protein dimerisation domain"/>
    <property type="match status" value="1"/>
</dbReference>
<dbReference type="InterPro" id="IPR036138">
    <property type="entry name" value="PBP_dimer_sf"/>
</dbReference>
<comment type="subcellular location">
    <subcellularLocation>
        <location evidence="1">Membrane</location>
    </subcellularLocation>
</comment>
<dbReference type="SUPFAM" id="SSF56601">
    <property type="entry name" value="beta-lactamase/transpeptidase-like"/>
    <property type="match status" value="1"/>
</dbReference>
<keyword evidence="8" id="KW-1185">Reference proteome</keyword>
<evidence type="ECO:0000256" key="2">
    <source>
        <dbReference type="ARBA" id="ARBA00007171"/>
    </source>
</evidence>